<dbReference type="Pfam" id="PF01575">
    <property type="entry name" value="MaoC_dehydratas"/>
    <property type="match status" value="1"/>
</dbReference>
<dbReference type="Gene3D" id="3.10.129.10">
    <property type="entry name" value="Hotdog Thioesterase"/>
    <property type="match status" value="1"/>
</dbReference>
<dbReference type="PANTHER" id="PTHR28152">
    <property type="entry name" value="HYDROXYACYL-THIOESTER DEHYDRATASE TYPE 2, MITOCHONDRIAL"/>
    <property type="match status" value="1"/>
</dbReference>
<dbReference type="InterPro" id="IPR052741">
    <property type="entry name" value="Mitochondrial_HTD2"/>
</dbReference>
<dbReference type="PANTHER" id="PTHR28152:SF1">
    <property type="entry name" value="HYDROXYACYL-THIOESTER DEHYDRATASE TYPE 2, MITOCHONDRIAL"/>
    <property type="match status" value="1"/>
</dbReference>
<sequence>MSINYQVGDTLPRLKHTATAFQLFRYSAVTWNPHRIHFDEPYAREEGHGGLVVHSHLRAALALRCVTEALGPKWRVTKVAYRLRKPVCVPANLAYTARVTHIEGDSMTLELAEEHPSGEVGFEGTVRVSRAEGENAGGLRSSTPEDLA</sequence>
<evidence type="ECO:0000313" key="3">
    <source>
        <dbReference type="EMBL" id="XDQ58121.1"/>
    </source>
</evidence>
<dbReference type="EMBL" id="CP163443">
    <property type="protein sequence ID" value="XDQ58121.1"/>
    <property type="molecule type" value="Genomic_DNA"/>
</dbReference>
<organism evidence="3">
    <name type="scientific">Streptomyces sp. R41</name>
    <dbReference type="NCBI Taxonomy" id="3238632"/>
    <lineage>
        <taxon>Bacteria</taxon>
        <taxon>Bacillati</taxon>
        <taxon>Actinomycetota</taxon>
        <taxon>Actinomycetes</taxon>
        <taxon>Kitasatosporales</taxon>
        <taxon>Streptomycetaceae</taxon>
        <taxon>Streptomyces</taxon>
    </lineage>
</organism>
<reference evidence="3" key="1">
    <citation type="submission" date="2024-07" db="EMBL/GenBank/DDBJ databases">
        <authorList>
            <person name="Yu S.T."/>
        </authorList>
    </citation>
    <scope>NUCLEOTIDE SEQUENCE</scope>
    <source>
        <strain evidence="3">R41</strain>
    </source>
</reference>
<protein>
    <submittedName>
        <fullName evidence="3">MaoC/PaaZ C-terminal domain-containing protein</fullName>
    </submittedName>
</protein>
<dbReference type="GO" id="GO:0019171">
    <property type="term" value="F:(3R)-hydroxyacyl-[acyl-carrier-protein] dehydratase activity"/>
    <property type="evidence" value="ECO:0007669"/>
    <property type="project" value="TreeGrafter"/>
</dbReference>
<feature type="domain" description="MaoC-like" evidence="2">
    <location>
        <begin position="15"/>
        <end position="101"/>
    </location>
</feature>
<evidence type="ECO:0000259" key="2">
    <source>
        <dbReference type="Pfam" id="PF01575"/>
    </source>
</evidence>
<proteinExistence type="inferred from homology"/>
<dbReference type="SUPFAM" id="SSF54637">
    <property type="entry name" value="Thioesterase/thiol ester dehydrase-isomerase"/>
    <property type="match status" value="1"/>
</dbReference>
<accession>A0AB39RTY4</accession>
<dbReference type="InterPro" id="IPR002539">
    <property type="entry name" value="MaoC-like_dom"/>
</dbReference>
<gene>
    <name evidence="3" type="ORF">AB5J53_43985</name>
</gene>
<dbReference type="RefSeq" id="WP_369251178.1">
    <property type="nucleotide sequence ID" value="NZ_CP163443.1"/>
</dbReference>
<dbReference type="InterPro" id="IPR029069">
    <property type="entry name" value="HotDog_dom_sf"/>
</dbReference>
<comment type="similarity">
    <text evidence="1">Belongs to the enoyl-CoA hydratase/isomerase family.</text>
</comment>
<evidence type="ECO:0000256" key="1">
    <source>
        <dbReference type="ARBA" id="ARBA00005254"/>
    </source>
</evidence>
<name>A0AB39RTY4_9ACTN</name>
<dbReference type="AlphaFoldDB" id="A0AB39RTY4"/>